<dbReference type="GO" id="GO:0046103">
    <property type="term" value="P:inosine biosynthetic process"/>
    <property type="evidence" value="ECO:0007669"/>
    <property type="project" value="TreeGrafter"/>
</dbReference>
<dbReference type="EC" id="3.5.4.4" evidence="3"/>
<comment type="similarity">
    <text evidence="2">Belongs to the metallo-dependent hydrolases superfamily. Adenosine and AMP deaminases family.</text>
</comment>
<reference evidence="8 9" key="1">
    <citation type="journal article" date="2017" name="ISME J.">
        <title>Potential for microbial H2 and metal transformations associated with novel bacteria and archaea in deep terrestrial subsurface sediments.</title>
        <authorList>
            <person name="Hernsdorf A.W."/>
            <person name="Amano Y."/>
            <person name="Miyakawa K."/>
            <person name="Ise K."/>
            <person name="Suzuki Y."/>
            <person name="Anantharaman K."/>
            <person name="Probst A."/>
            <person name="Burstein D."/>
            <person name="Thomas B.C."/>
            <person name="Banfield J.F."/>
        </authorList>
    </citation>
    <scope>NUCLEOTIDE SEQUENCE [LARGE SCALE GENOMIC DNA]</scope>
    <source>
        <strain evidence="8">HGW-Wallbacteria-1</strain>
    </source>
</reference>
<evidence type="ECO:0000256" key="1">
    <source>
        <dbReference type="ARBA" id="ARBA00001947"/>
    </source>
</evidence>
<dbReference type="Pfam" id="PF00962">
    <property type="entry name" value="A_deaminase"/>
    <property type="match status" value="2"/>
</dbReference>
<proteinExistence type="inferred from homology"/>
<dbReference type="GO" id="GO:0005829">
    <property type="term" value="C:cytosol"/>
    <property type="evidence" value="ECO:0007669"/>
    <property type="project" value="TreeGrafter"/>
</dbReference>
<organism evidence="8 9">
    <name type="scientific">Candidatus Wallbacteria bacterium HGW-Wallbacteria-1</name>
    <dbReference type="NCBI Taxonomy" id="2013854"/>
    <lineage>
        <taxon>Bacteria</taxon>
        <taxon>Candidatus Walliibacteriota</taxon>
    </lineage>
</organism>
<feature type="domain" description="Adenosine deaminase" evidence="7">
    <location>
        <begin position="17"/>
        <end position="178"/>
    </location>
</feature>
<evidence type="ECO:0000313" key="8">
    <source>
        <dbReference type="EMBL" id="PKK90961.1"/>
    </source>
</evidence>
<evidence type="ECO:0000256" key="2">
    <source>
        <dbReference type="ARBA" id="ARBA00006676"/>
    </source>
</evidence>
<evidence type="ECO:0000256" key="6">
    <source>
        <dbReference type="ARBA" id="ARBA00022833"/>
    </source>
</evidence>
<dbReference type="PANTHER" id="PTHR11409:SF43">
    <property type="entry name" value="ADENOSINE DEAMINASE"/>
    <property type="match status" value="1"/>
</dbReference>
<dbReference type="Proteomes" id="UP000233256">
    <property type="component" value="Unassembled WGS sequence"/>
</dbReference>
<evidence type="ECO:0000256" key="5">
    <source>
        <dbReference type="ARBA" id="ARBA00022801"/>
    </source>
</evidence>
<protein>
    <recommendedName>
        <fullName evidence="3">adenosine deaminase</fullName>
        <ecNumber evidence="3">3.5.4.4</ecNumber>
    </recommendedName>
</protein>
<dbReference type="InterPro" id="IPR001365">
    <property type="entry name" value="A_deaminase_dom"/>
</dbReference>
<dbReference type="SUPFAM" id="SSF51556">
    <property type="entry name" value="Metallo-dependent hydrolases"/>
    <property type="match status" value="1"/>
</dbReference>
<evidence type="ECO:0000313" key="9">
    <source>
        <dbReference type="Proteomes" id="UP000233256"/>
    </source>
</evidence>
<dbReference type="GO" id="GO:0009897">
    <property type="term" value="C:external side of plasma membrane"/>
    <property type="evidence" value="ECO:0007669"/>
    <property type="project" value="TreeGrafter"/>
</dbReference>
<evidence type="ECO:0000259" key="7">
    <source>
        <dbReference type="Pfam" id="PF00962"/>
    </source>
</evidence>
<dbReference type="InterPro" id="IPR032466">
    <property type="entry name" value="Metal_Hydrolase"/>
</dbReference>
<dbReference type="InterPro" id="IPR006330">
    <property type="entry name" value="Ado/ade_deaminase"/>
</dbReference>
<comment type="caution">
    <text evidence="8">The sequence shown here is derived from an EMBL/GenBank/DDBJ whole genome shotgun (WGS) entry which is preliminary data.</text>
</comment>
<feature type="domain" description="Adenosine deaminase" evidence="7">
    <location>
        <begin position="204"/>
        <end position="399"/>
    </location>
</feature>
<accession>A0A2N1PRJ0</accession>
<gene>
    <name evidence="8" type="ORF">CVV64_04105</name>
</gene>
<dbReference type="PANTHER" id="PTHR11409">
    <property type="entry name" value="ADENOSINE DEAMINASE"/>
    <property type="match status" value="1"/>
</dbReference>
<keyword evidence="6" id="KW-0862">Zinc</keyword>
<name>A0A2N1PRJ0_9BACT</name>
<dbReference type="GO" id="GO:0004000">
    <property type="term" value="F:adenosine deaminase activity"/>
    <property type="evidence" value="ECO:0007669"/>
    <property type="project" value="TreeGrafter"/>
</dbReference>
<keyword evidence="4" id="KW-0479">Metal-binding</keyword>
<dbReference type="AlphaFoldDB" id="A0A2N1PRJ0"/>
<dbReference type="GO" id="GO:0006154">
    <property type="term" value="P:adenosine catabolic process"/>
    <property type="evidence" value="ECO:0007669"/>
    <property type="project" value="TreeGrafter"/>
</dbReference>
<dbReference type="GO" id="GO:0060169">
    <property type="term" value="P:negative regulation of adenosine receptor signaling pathway"/>
    <property type="evidence" value="ECO:0007669"/>
    <property type="project" value="TreeGrafter"/>
</dbReference>
<sequence length="427" mass="48418">MAVPNPTIDRELLLKLPKTDLHVHLDGCVDAELMVALAKDQGINLVEESNNLQIGNLTSGTVDELNEKVFLHEYNSLAEYLVPFELVNCVLRTPDALEEAAYRLAVDEFSEGVRYFEVRYAPQKHWREGFGWYDIVSSVDKGCRRAADEFNASENVRNGSEPSFNYGIILCALRMIHPNMGDYYKTLSSLHVGDDLQALSGLASYEVAKLGVECRKRGLKVVGFDLAGREDGFPPDVHKDAFDYCYMKGLQTTCHAGEAYGCESISAAIKYCGARRIGHGTQLFSLDKILRRNPNGTEMSLEEKEEYIRFTADRMSRERITLEVCLKSNSQTLPTLRDLSMHPVKKFIDYGLRVALSTDNRAISRVTVTEELLRFKDLFGMDHKLLKTLCIAGFKGAFYHGTYPEHRVYMRKMIDFFDKIMIERVGK</sequence>
<evidence type="ECO:0000256" key="4">
    <source>
        <dbReference type="ARBA" id="ARBA00022723"/>
    </source>
</evidence>
<evidence type="ECO:0000256" key="3">
    <source>
        <dbReference type="ARBA" id="ARBA00012784"/>
    </source>
</evidence>
<dbReference type="EMBL" id="PGXC01000003">
    <property type="protein sequence ID" value="PKK90961.1"/>
    <property type="molecule type" value="Genomic_DNA"/>
</dbReference>
<comment type="cofactor">
    <cofactor evidence="1">
        <name>Zn(2+)</name>
        <dbReference type="ChEBI" id="CHEBI:29105"/>
    </cofactor>
</comment>
<dbReference type="Gene3D" id="3.20.20.140">
    <property type="entry name" value="Metal-dependent hydrolases"/>
    <property type="match status" value="1"/>
</dbReference>
<dbReference type="GO" id="GO:0046872">
    <property type="term" value="F:metal ion binding"/>
    <property type="evidence" value="ECO:0007669"/>
    <property type="project" value="UniProtKB-KW"/>
</dbReference>
<keyword evidence="5" id="KW-0378">Hydrolase</keyword>
<dbReference type="GO" id="GO:0043103">
    <property type="term" value="P:hypoxanthine salvage"/>
    <property type="evidence" value="ECO:0007669"/>
    <property type="project" value="TreeGrafter"/>
</dbReference>